<organism evidence="1 2">
    <name type="scientific">Araneus ventricosus</name>
    <name type="common">Orbweaver spider</name>
    <name type="synonym">Epeira ventricosa</name>
    <dbReference type="NCBI Taxonomy" id="182803"/>
    <lineage>
        <taxon>Eukaryota</taxon>
        <taxon>Metazoa</taxon>
        <taxon>Ecdysozoa</taxon>
        <taxon>Arthropoda</taxon>
        <taxon>Chelicerata</taxon>
        <taxon>Arachnida</taxon>
        <taxon>Araneae</taxon>
        <taxon>Araneomorphae</taxon>
        <taxon>Entelegynae</taxon>
        <taxon>Araneoidea</taxon>
        <taxon>Araneidae</taxon>
        <taxon>Araneus</taxon>
    </lineage>
</organism>
<dbReference type="EMBL" id="BGPR01003343">
    <property type="protein sequence ID" value="GBM86852.1"/>
    <property type="molecule type" value="Genomic_DNA"/>
</dbReference>
<reference evidence="1 2" key="1">
    <citation type="journal article" date="2019" name="Sci. Rep.">
        <title>Orb-weaving spider Araneus ventricosus genome elucidates the spidroin gene catalogue.</title>
        <authorList>
            <person name="Kono N."/>
            <person name="Nakamura H."/>
            <person name="Ohtoshi R."/>
            <person name="Moran D.A.P."/>
            <person name="Shinohara A."/>
            <person name="Yoshida Y."/>
            <person name="Fujiwara M."/>
            <person name="Mori M."/>
            <person name="Tomita M."/>
            <person name="Arakawa K."/>
        </authorList>
    </citation>
    <scope>NUCLEOTIDE SEQUENCE [LARGE SCALE GENOMIC DNA]</scope>
</reference>
<protein>
    <submittedName>
        <fullName evidence="1">Uncharacterized protein</fullName>
    </submittedName>
</protein>
<evidence type="ECO:0000313" key="2">
    <source>
        <dbReference type="Proteomes" id="UP000499080"/>
    </source>
</evidence>
<dbReference type="AlphaFoldDB" id="A0A4Y2JC90"/>
<evidence type="ECO:0000313" key="1">
    <source>
        <dbReference type="EMBL" id="GBM86852.1"/>
    </source>
</evidence>
<name>A0A4Y2JC90_ARAVE</name>
<gene>
    <name evidence="1" type="ORF">AVEN_225069_1</name>
</gene>
<accession>A0A4Y2JC90</accession>
<keyword evidence="2" id="KW-1185">Reference proteome</keyword>
<dbReference type="Proteomes" id="UP000499080">
    <property type="component" value="Unassembled WGS sequence"/>
</dbReference>
<sequence>MFEGIIIWSQVKSKLLFDIVVVNIEIFVILAGEYSNGLFVEGCRLRAELDLRGALKLFVSAEVMPSQTSLQLSKKVKVLNTIFTNDGHTCILVHFHHEHQFGHL</sequence>
<proteinExistence type="predicted"/>
<comment type="caution">
    <text evidence="1">The sequence shown here is derived from an EMBL/GenBank/DDBJ whole genome shotgun (WGS) entry which is preliminary data.</text>
</comment>